<evidence type="ECO:0000313" key="2">
    <source>
        <dbReference type="EMBL" id="KAJ5100730.1"/>
    </source>
</evidence>
<evidence type="ECO:0000313" key="3">
    <source>
        <dbReference type="Proteomes" id="UP001149165"/>
    </source>
</evidence>
<comment type="caution">
    <text evidence="2">The sequence shown here is derived from an EMBL/GenBank/DDBJ whole genome shotgun (WGS) entry which is preliminary data.</text>
</comment>
<evidence type="ECO:0000256" key="1">
    <source>
        <dbReference type="SAM" id="MobiDB-lite"/>
    </source>
</evidence>
<reference evidence="2" key="1">
    <citation type="submission" date="2022-11" db="EMBL/GenBank/DDBJ databases">
        <authorList>
            <person name="Petersen C."/>
        </authorList>
    </citation>
    <scope>NUCLEOTIDE SEQUENCE</scope>
    <source>
        <strain evidence="2">IBT 30069</strain>
    </source>
</reference>
<proteinExistence type="predicted"/>
<dbReference type="AlphaFoldDB" id="A0A9W9FIC4"/>
<accession>A0A9W9FIC4</accession>
<protein>
    <submittedName>
        <fullName evidence="2">Uncharacterized protein</fullName>
    </submittedName>
</protein>
<name>A0A9W9FIC4_9EURO</name>
<dbReference type="OrthoDB" id="4232626at2759"/>
<organism evidence="2 3">
    <name type="scientific">Penicillium angulare</name>
    <dbReference type="NCBI Taxonomy" id="116970"/>
    <lineage>
        <taxon>Eukaryota</taxon>
        <taxon>Fungi</taxon>
        <taxon>Dikarya</taxon>
        <taxon>Ascomycota</taxon>
        <taxon>Pezizomycotina</taxon>
        <taxon>Eurotiomycetes</taxon>
        <taxon>Eurotiomycetidae</taxon>
        <taxon>Eurotiales</taxon>
        <taxon>Aspergillaceae</taxon>
        <taxon>Penicillium</taxon>
    </lineage>
</organism>
<reference evidence="2" key="2">
    <citation type="journal article" date="2023" name="IMA Fungus">
        <title>Comparative genomic study of the Penicillium genus elucidates a diverse pangenome and 15 lateral gene transfer events.</title>
        <authorList>
            <person name="Petersen C."/>
            <person name="Sorensen T."/>
            <person name="Nielsen M.R."/>
            <person name="Sondergaard T.E."/>
            <person name="Sorensen J.L."/>
            <person name="Fitzpatrick D.A."/>
            <person name="Frisvad J.C."/>
            <person name="Nielsen K.L."/>
        </authorList>
    </citation>
    <scope>NUCLEOTIDE SEQUENCE</scope>
    <source>
        <strain evidence="2">IBT 30069</strain>
    </source>
</reference>
<dbReference type="EMBL" id="JAPQKH010000004">
    <property type="protein sequence ID" value="KAJ5100730.1"/>
    <property type="molecule type" value="Genomic_DNA"/>
</dbReference>
<keyword evidence="3" id="KW-1185">Reference proteome</keyword>
<sequence length="67" mass="7311">MPIPASTAAAERTNPAPKQPDPIDIPGLLDITVKEYATWHQSRVRSETFGENNQKAHDVALGNCLDL</sequence>
<gene>
    <name evidence="2" type="ORF">N7456_006782</name>
</gene>
<feature type="region of interest" description="Disordered" evidence="1">
    <location>
        <begin position="1"/>
        <end position="24"/>
    </location>
</feature>
<dbReference type="Proteomes" id="UP001149165">
    <property type="component" value="Unassembled WGS sequence"/>
</dbReference>